<dbReference type="HOGENOM" id="CLU_2740302_0_0_1"/>
<reference evidence="2" key="2">
    <citation type="submission" date="2015-01" db="EMBL/GenBank/DDBJ databases">
        <title>Evolutionary Origins and Diversification of the Mycorrhizal Mutualists.</title>
        <authorList>
            <consortium name="DOE Joint Genome Institute"/>
            <consortium name="Mycorrhizal Genomics Consortium"/>
            <person name="Kohler A."/>
            <person name="Kuo A."/>
            <person name="Nagy L.G."/>
            <person name="Floudas D."/>
            <person name="Copeland A."/>
            <person name="Barry K.W."/>
            <person name="Cichocki N."/>
            <person name="Veneault-Fourrey C."/>
            <person name="LaButti K."/>
            <person name="Lindquist E.A."/>
            <person name="Lipzen A."/>
            <person name="Lundell T."/>
            <person name="Morin E."/>
            <person name="Murat C."/>
            <person name="Riley R."/>
            <person name="Ohm R."/>
            <person name="Sun H."/>
            <person name="Tunlid A."/>
            <person name="Henrissat B."/>
            <person name="Grigoriev I.V."/>
            <person name="Hibbett D.S."/>
            <person name="Martin F."/>
        </authorList>
    </citation>
    <scope>NUCLEOTIDE SEQUENCE [LARGE SCALE GENOMIC DNA]</scope>
    <source>
        <strain evidence="2">h7</strain>
    </source>
</reference>
<proteinExistence type="predicted"/>
<sequence length="71" mass="8252">MVIRVIGEIIHSPKSRVLRGAKRHVFLKRKGSPNHNQITLKYQLIIRRNCVNPIACHWYNVKHESKVVRGG</sequence>
<reference evidence="1 2" key="1">
    <citation type="submission" date="2014-04" db="EMBL/GenBank/DDBJ databases">
        <authorList>
            <consortium name="DOE Joint Genome Institute"/>
            <person name="Kuo A."/>
            <person name="Gay G."/>
            <person name="Dore J."/>
            <person name="Kohler A."/>
            <person name="Nagy L.G."/>
            <person name="Floudas D."/>
            <person name="Copeland A."/>
            <person name="Barry K.W."/>
            <person name="Cichocki N."/>
            <person name="Veneault-Fourrey C."/>
            <person name="LaButti K."/>
            <person name="Lindquist E.A."/>
            <person name="Lipzen A."/>
            <person name="Lundell T."/>
            <person name="Morin E."/>
            <person name="Murat C."/>
            <person name="Sun H."/>
            <person name="Tunlid A."/>
            <person name="Henrissat B."/>
            <person name="Grigoriev I.V."/>
            <person name="Hibbett D.S."/>
            <person name="Martin F."/>
            <person name="Nordberg H.P."/>
            <person name="Cantor M.N."/>
            <person name="Hua S.X."/>
        </authorList>
    </citation>
    <scope>NUCLEOTIDE SEQUENCE [LARGE SCALE GENOMIC DNA]</scope>
    <source>
        <strain evidence="2">h7</strain>
    </source>
</reference>
<dbReference type="EMBL" id="KN831796">
    <property type="protein sequence ID" value="KIM37637.1"/>
    <property type="molecule type" value="Genomic_DNA"/>
</dbReference>
<gene>
    <name evidence="1" type="ORF">M413DRAFT_448424</name>
</gene>
<dbReference type="AlphaFoldDB" id="A0A0C2Y9E4"/>
<accession>A0A0C2Y9E4</accession>
<protein>
    <submittedName>
        <fullName evidence="1">Uncharacterized protein</fullName>
    </submittedName>
</protein>
<evidence type="ECO:0000313" key="1">
    <source>
        <dbReference type="EMBL" id="KIM37637.1"/>
    </source>
</evidence>
<dbReference type="Proteomes" id="UP000053424">
    <property type="component" value="Unassembled WGS sequence"/>
</dbReference>
<name>A0A0C2Y9E4_HEBCY</name>
<organism evidence="1 2">
    <name type="scientific">Hebeloma cylindrosporum</name>
    <dbReference type="NCBI Taxonomy" id="76867"/>
    <lineage>
        <taxon>Eukaryota</taxon>
        <taxon>Fungi</taxon>
        <taxon>Dikarya</taxon>
        <taxon>Basidiomycota</taxon>
        <taxon>Agaricomycotina</taxon>
        <taxon>Agaricomycetes</taxon>
        <taxon>Agaricomycetidae</taxon>
        <taxon>Agaricales</taxon>
        <taxon>Agaricineae</taxon>
        <taxon>Hymenogastraceae</taxon>
        <taxon>Hebeloma</taxon>
    </lineage>
</organism>
<keyword evidence="2" id="KW-1185">Reference proteome</keyword>
<evidence type="ECO:0000313" key="2">
    <source>
        <dbReference type="Proteomes" id="UP000053424"/>
    </source>
</evidence>